<dbReference type="SMART" id="SM00419">
    <property type="entry name" value="HTH_CRP"/>
    <property type="match status" value="1"/>
</dbReference>
<dbReference type="RefSeq" id="WP_145368577.1">
    <property type="nucleotide sequence ID" value="NZ_CP036275.1"/>
</dbReference>
<dbReference type="Gene3D" id="1.10.10.10">
    <property type="entry name" value="Winged helix-like DNA-binding domain superfamily/Winged helix DNA-binding domain"/>
    <property type="match status" value="1"/>
</dbReference>
<dbReference type="GO" id="GO:0003677">
    <property type="term" value="F:DNA binding"/>
    <property type="evidence" value="ECO:0007669"/>
    <property type="project" value="UniProtKB-KW"/>
</dbReference>
<feature type="domain" description="HTH crp-type" evidence="6">
    <location>
        <begin position="147"/>
        <end position="220"/>
    </location>
</feature>
<dbReference type="GO" id="GO:0005829">
    <property type="term" value="C:cytosol"/>
    <property type="evidence" value="ECO:0007669"/>
    <property type="project" value="TreeGrafter"/>
</dbReference>
<dbReference type="InterPro" id="IPR000595">
    <property type="entry name" value="cNMP-bd_dom"/>
</dbReference>
<dbReference type="PRINTS" id="PR00034">
    <property type="entry name" value="HTHCRP"/>
</dbReference>
<dbReference type="OrthoDB" id="9812325at2"/>
<evidence type="ECO:0000313" key="8">
    <source>
        <dbReference type="Proteomes" id="UP000320496"/>
    </source>
</evidence>
<dbReference type="SMART" id="SM00100">
    <property type="entry name" value="cNMP"/>
    <property type="match status" value="1"/>
</dbReference>
<dbReference type="AlphaFoldDB" id="A0A517Z588"/>
<gene>
    <name evidence="7" type="primary">ntcA</name>
    <name evidence="7" type="ORF">Mal4_19340</name>
</gene>
<evidence type="ECO:0000256" key="2">
    <source>
        <dbReference type="ARBA" id="ARBA00023125"/>
    </source>
</evidence>
<evidence type="ECO:0000313" key="7">
    <source>
        <dbReference type="EMBL" id="QDU37619.1"/>
    </source>
</evidence>
<sequence>MDDKFWFLKNCDLFERLSPEQTQRLEAASHAKSFARGSLVYMPADAGESVFLLTSGRVKLYHITGEGKQAVLALIDPGELFGELTIFDGGEREEFAEAMEKSTIIRIPRAEMTRLMEEHAGVAVGVTRLMGLRRRRIERRLKSLLFRSNRERLVHLLMELAEKYGQRTTGGVTIGIKLSHQELASIIGSTRETVTVVLGELQAEGSLIIKRRQIILTDMEGMARSIEQQPPSIPVPEPVIPPIRRPAGMET</sequence>
<dbReference type="PANTHER" id="PTHR24567">
    <property type="entry name" value="CRP FAMILY TRANSCRIPTIONAL REGULATORY PROTEIN"/>
    <property type="match status" value="1"/>
</dbReference>
<keyword evidence="8" id="KW-1185">Reference proteome</keyword>
<dbReference type="GO" id="GO:0003700">
    <property type="term" value="F:DNA-binding transcription factor activity"/>
    <property type="evidence" value="ECO:0007669"/>
    <property type="project" value="TreeGrafter"/>
</dbReference>
<keyword evidence="2" id="KW-0238">DNA-binding</keyword>
<dbReference type="Gene3D" id="2.60.120.10">
    <property type="entry name" value="Jelly Rolls"/>
    <property type="match status" value="1"/>
</dbReference>
<dbReference type="KEGG" id="mri:Mal4_19340"/>
<proteinExistence type="predicted"/>
<evidence type="ECO:0000256" key="4">
    <source>
        <dbReference type="SAM" id="MobiDB-lite"/>
    </source>
</evidence>
<dbReference type="Proteomes" id="UP000320496">
    <property type="component" value="Chromosome"/>
</dbReference>
<dbReference type="PROSITE" id="PS51063">
    <property type="entry name" value="HTH_CRP_2"/>
    <property type="match status" value="1"/>
</dbReference>
<evidence type="ECO:0000256" key="3">
    <source>
        <dbReference type="ARBA" id="ARBA00023163"/>
    </source>
</evidence>
<dbReference type="SUPFAM" id="SSF46785">
    <property type="entry name" value="Winged helix' DNA-binding domain"/>
    <property type="match status" value="1"/>
</dbReference>
<feature type="compositionally biased region" description="Pro residues" evidence="4">
    <location>
        <begin position="231"/>
        <end position="244"/>
    </location>
</feature>
<dbReference type="Pfam" id="PF13545">
    <property type="entry name" value="HTH_Crp_2"/>
    <property type="match status" value="1"/>
</dbReference>
<name>A0A517Z588_9PLAN</name>
<dbReference type="Pfam" id="PF00027">
    <property type="entry name" value="cNMP_binding"/>
    <property type="match status" value="1"/>
</dbReference>
<evidence type="ECO:0000259" key="5">
    <source>
        <dbReference type="PROSITE" id="PS50042"/>
    </source>
</evidence>
<reference evidence="7 8" key="1">
    <citation type="submission" date="2019-02" db="EMBL/GenBank/DDBJ databases">
        <title>Deep-cultivation of Planctomycetes and their phenomic and genomic characterization uncovers novel biology.</title>
        <authorList>
            <person name="Wiegand S."/>
            <person name="Jogler M."/>
            <person name="Boedeker C."/>
            <person name="Pinto D."/>
            <person name="Vollmers J."/>
            <person name="Rivas-Marin E."/>
            <person name="Kohn T."/>
            <person name="Peeters S.H."/>
            <person name="Heuer A."/>
            <person name="Rast P."/>
            <person name="Oberbeckmann S."/>
            <person name="Bunk B."/>
            <person name="Jeske O."/>
            <person name="Meyerdierks A."/>
            <person name="Storesund J.E."/>
            <person name="Kallscheuer N."/>
            <person name="Luecker S."/>
            <person name="Lage O.M."/>
            <person name="Pohl T."/>
            <person name="Merkel B.J."/>
            <person name="Hornburger P."/>
            <person name="Mueller R.-W."/>
            <person name="Bruemmer F."/>
            <person name="Labrenz M."/>
            <person name="Spormann A.M."/>
            <person name="Op den Camp H."/>
            <person name="Overmann J."/>
            <person name="Amann R."/>
            <person name="Jetten M.S.M."/>
            <person name="Mascher T."/>
            <person name="Medema M.H."/>
            <person name="Devos D.P."/>
            <person name="Kaster A.-K."/>
            <person name="Ovreas L."/>
            <person name="Rohde M."/>
            <person name="Galperin M.Y."/>
            <person name="Jogler C."/>
        </authorList>
    </citation>
    <scope>NUCLEOTIDE SEQUENCE [LARGE SCALE GENOMIC DNA]</scope>
    <source>
        <strain evidence="7 8">Mal4</strain>
    </source>
</reference>
<dbReference type="CDD" id="cd00092">
    <property type="entry name" value="HTH_CRP"/>
    <property type="match status" value="1"/>
</dbReference>
<dbReference type="PANTHER" id="PTHR24567:SF74">
    <property type="entry name" value="HTH-TYPE TRANSCRIPTIONAL REGULATOR ARCR"/>
    <property type="match status" value="1"/>
</dbReference>
<dbReference type="InterPro" id="IPR050397">
    <property type="entry name" value="Env_Response_Regulators"/>
</dbReference>
<dbReference type="InterPro" id="IPR036390">
    <property type="entry name" value="WH_DNA-bd_sf"/>
</dbReference>
<dbReference type="InterPro" id="IPR012318">
    <property type="entry name" value="HTH_CRP"/>
</dbReference>
<dbReference type="PROSITE" id="PS50042">
    <property type="entry name" value="CNMP_BINDING_3"/>
    <property type="match status" value="1"/>
</dbReference>
<accession>A0A517Z588</accession>
<dbReference type="InterPro" id="IPR018490">
    <property type="entry name" value="cNMP-bd_dom_sf"/>
</dbReference>
<dbReference type="InterPro" id="IPR014710">
    <property type="entry name" value="RmlC-like_jellyroll"/>
</dbReference>
<evidence type="ECO:0000256" key="1">
    <source>
        <dbReference type="ARBA" id="ARBA00023015"/>
    </source>
</evidence>
<organism evidence="7 8">
    <name type="scientific">Maioricimonas rarisocia</name>
    <dbReference type="NCBI Taxonomy" id="2528026"/>
    <lineage>
        <taxon>Bacteria</taxon>
        <taxon>Pseudomonadati</taxon>
        <taxon>Planctomycetota</taxon>
        <taxon>Planctomycetia</taxon>
        <taxon>Planctomycetales</taxon>
        <taxon>Planctomycetaceae</taxon>
        <taxon>Maioricimonas</taxon>
    </lineage>
</organism>
<feature type="domain" description="Cyclic nucleotide-binding" evidence="5">
    <location>
        <begin position="13"/>
        <end position="116"/>
    </location>
</feature>
<keyword evidence="3" id="KW-0804">Transcription</keyword>
<dbReference type="SUPFAM" id="SSF51206">
    <property type="entry name" value="cAMP-binding domain-like"/>
    <property type="match status" value="1"/>
</dbReference>
<keyword evidence="1" id="KW-0805">Transcription regulation</keyword>
<dbReference type="CDD" id="cd00038">
    <property type="entry name" value="CAP_ED"/>
    <property type="match status" value="1"/>
</dbReference>
<dbReference type="InterPro" id="IPR036388">
    <property type="entry name" value="WH-like_DNA-bd_sf"/>
</dbReference>
<protein>
    <submittedName>
        <fullName evidence="7">Global nitrogen regulator</fullName>
    </submittedName>
</protein>
<evidence type="ECO:0000259" key="6">
    <source>
        <dbReference type="PROSITE" id="PS51063"/>
    </source>
</evidence>
<dbReference type="EMBL" id="CP036275">
    <property type="protein sequence ID" value="QDU37619.1"/>
    <property type="molecule type" value="Genomic_DNA"/>
</dbReference>
<feature type="region of interest" description="Disordered" evidence="4">
    <location>
        <begin position="227"/>
        <end position="251"/>
    </location>
</feature>